<protein>
    <submittedName>
        <fullName evidence="1">Uncharacterized protein</fullName>
    </submittedName>
</protein>
<sequence>MVSQEHLSRKDSDPTTNIITRDFFCKDKDEEEDQLGVTDRRDERKVYLQQEGPLSIPKELGGRLAHFVERCKKITSDQWVIQTARCDEHVDGRPDAFDRLREVVDESGRRVSQYDTEWTHAIDGMDDFRRI</sequence>
<organism evidence="1 2">
    <name type="scientific">Pleurodeles waltl</name>
    <name type="common">Iberian ribbed newt</name>
    <dbReference type="NCBI Taxonomy" id="8319"/>
    <lineage>
        <taxon>Eukaryota</taxon>
        <taxon>Metazoa</taxon>
        <taxon>Chordata</taxon>
        <taxon>Craniata</taxon>
        <taxon>Vertebrata</taxon>
        <taxon>Euteleostomi</taxon>
        <taxon>Amphibia</taxon>
        <taxon>Batrachia</taxon>
        <taxon>Caudata</taxon>
        <taxon>Salamandroidea</taxon>
        <taxon>Salamandridae</taxon>
        <taxon>Pleurodelinae</taxon>
        <taxon>Pleurodeles</taxon>
    </lineage>
</organism>
<evidence type="ECO:0000313" key="1">
    <source>
        <dbReference type="EMBL" id="KAJ1104373.1"/>
    </source>
</evidence>
<dbReference type="Proteomes" id="UP001066276">
    <property type="component" value="Chromosome 9"/>
</dbReference>
<proteinExistence type="predicted"/>
<reference evidence="1" key="1">
    <citation type="journal article" date="2022" name="bioRxiv">
        <title>Sequencing and chromosome-scale assembly of the giantPleurodeles waltlgenome.</title>
        <authorList>
            <person name="Brown T."/>
            <person name="Elewa A."/>
            <person name="Iarovenko S."/>
            <person name="Subramanian E."/>
            <person name="Araus A.J."/>
            <person name="Petzold A."/>
            <person name="Susuki M."/>
            <person name="Suzuki K.-i.T."/>
            <person name="Hayashi T."/>
            <person name="Toyoda A."/>
            <person name="Oliveira C."/>
            <person name="Osipova E."/>
            <person name="Leigh N.D."/>
            <person name="Simon A."/>
            <person name="Yun M.H."/>
        </authorList>
    </citation>
    <scope>NUCLEOTIDE SEQUENCE</scope>
    <source>
        <strain evidence="1">20211129_DDA</strain>
        <tissue evidence="1">Liver</tissue>
    </source>
</reference>
<accession>A0AAV7MQW1</accession>
<name>A0AAV7MQW1_PLEWA</name>
<dbReference type="EMBL" id="JANPWB010000013">
    <property type="protein sequence ID" value="KAJ1104373.1"/>
    <property type="molecule type" value="Genomic_DNA"/>
</dbReference>
<gene>
    <name evidence="1" type="ORF">NDU88_001785</name>
</gene>
<comment type="caution">
    <text evidence="1">The sequence shown here is derived from an EMBL/GenBank/DDBJ whole genome shotgun (WGS) entry which is preliminary data.</text>
</comment>
<evidence type="ECO:0000313" key="2">
    <source>
        <dbReference type="Proteomes" id="UP001066276"/>
    </source>
</evidence>
<dbReference type="AlphaFoldDB" id="A0AAV7MQW1"/>
<keyword evidence="2" id="KW-1185">Reference proteome</keyword>